<keyword evidence="5 11" id="KW-0547">Nucleotide-binding</keyword>
<dbReference type="Pfam" id="PF00988">
    <property type="entry name" value="CPSase_sm_chain"/>
    <property type="match status" value="1"/>
</dbReference>
<keyword evidence="7 11" id="KW-0315">Glutamine amidotransferase</keyword>
<keyword evidence="14" id="KW-1185">Reference proteome</keyword>
<dbReference type="Gene3D" id="3.40.50.880">
    <property type="match status" value="1"/>
</dbReference>
<evidence type="ECO:0000256" key="11">
    <source>
        <dbReference type="HAMAP-Rule" id="MF_01209"/>
    </source>
</evidence>
<feature type="active site" evidence="11">
    <location>
        <position position="337"/>
    </location>
</feature>
<comment type="subunit">
    <text evidence="11">Composed of two chains; the small (or glutamine) chain promotes the hydrolysis of glutamine to ammonia, which is used by the large (or ammonia) chain to synthesize carbamoyl phosphate. Tetramer of heterodimers (alpha,beta)4.</text>
</comment>
<dbReference type="Pfam" id="PF00117">
    <property type="entry name" value="GATase"/>
    <property type="match status" value="1"/>
</dbReference>
<evidence type="ECO:0000313" key="13">
    <source>
        <dbReference type="EMBL" id="CUS96058.1"/>
    </source>
</evidence>
<dbReference type="InterPro" id="IPR035686">
    <property type="entry name" value="CPSase_GATase1"/>
</dbReference>
<dbReference type="InterPro" id="IPR017926">
    <property type="entry name" value="GATASE"/>
</dbReference>
<evidence type="ECO:0000256" key="10">
    <source>
        <dbReference type="ARBA" id="ARBA00049285"/>
    </source>
</evidence>
<dbReference type="AlphaFoldDB" id="A0A0P1MK31"/>
<dbReference type="InterPro" id="IPR036480">
    <property type="entry name" value="CarbP_synth_ssu_N_sf"/>
</dbReference>
<comment type="pathway">
    <text evidence="2 11">Amino-acid biosynthesis; L-arginine biosynthesis; carbamoyl phosphate from bicarbonate: step 1/1.</text>
</comment>
<keyword evidence="8 11" id="KW-0665">Pyrimidine biosynthesis</keyword>
<dbReference type="EMBL" id="CZVW01000001">
    <property type="protein sequence ID" value="CUS96058.1"/>
    <property type="molecule type" value="Genomic_DNA"/>
</dbReference>
<evidence type="ECO:0000256" key="7">
    <source>
        <dbReference type="ARBA" id="ARBA00022962"/>
    </source>
</evidence>
<dbReference type="GO" id="GO:0006207">
    <property type="term" value="P:'de novo' pyrimidine nucleobase biosynthetic process"/>
    <property type="evidence" value="ECO:0007669"/>
    <property type="project" value="InterPro"/>
</dbReference>
<dbReference type="InterPro" id="IPR029062">
    <property type="entry name" value="Class_I_gatase-like"/>
</dbReference>
<dbReference type="EC" id="6.3.5.5" evidence="11"/>
<dbReference type="HAMAP" id="MF_01209">
    <property type="entry name" value="CPSase_S_chain"/>
    <property type="match status" value="1"/>
</dbReference>
<dbReference type="InterPro" id="IPR002474">
    <property type="entry name" value="CarbamoylP_synth_ssu_N"/>
</dbReference>
<evidence type="ECO:0000256" key="6">
    <source>
        <dbReference type="ARBA" id="ARBA00022840"/>
    </source>
</evidence>
<feature type="binding site" evidence="11">
    <location>
        <position position="297"/>
    </location>
    <ligand>
        <name>L-glutamine</name>
        <dbReference type="ChEBI" id="CHEBI:58359"/>
    </ligand>
</feature>
<feature type="binding site" evidence="11">
    <location>
        <position position="46"/>
    </location>
    <ligand>
        <name>L-glutamine</name>
        <dbReference type="ChEBI" id="CHEBI:58359"/>
    </ligand>
</feature>
<reference evidence="14" key="1">
    <citation type="submission" date="2015-11" db="EMBL/GenBank/DDBJ databases">
        <authorList>
            <person name="Varghese N."/>
        </authorList>
    </citation>
    <scope>NUCLEOTIDE SEQUENCE [LARGE SCALE GENOMIC DNA]</scope>
    <source>
        <strain evidence="14">JGI-23</strain>
    </source>
</reference>
<name>A0A0P1MK31_9BACT</name>
<dbReference type="NCBIfam" id="TIGR01368">
    <property type="entry name" value="CPSaseIIsmall"/>
    <property type="match status" value="1"/>
</dbReference>
<dbReference type="InterPro" id="IPR006274">
    <property type="entry name" value="CarbamoylP_synth_ssu"/>
</dbReference>
<keyword evidence="4 11" id="KW-0436">Ligase</keyword>
<comment type="catalytic activity">
    <reaction evidence="10 11">
        <text>L-glutamine + H2O = L-glutamate + NH4(+)</text>
        <dbReference type="Rhea" id="RHEA:15889"/>
        <dbReference type="ChEBI" id="CHEBI:15377"/>
        <dbReference type="ChEBI" id="CHEBI:28938"/>
        <dbReference type="ChEBI" id="CHEBI:29985"/>
        <dbReference type="ChEBI" id="CHEBI:58359"/>
    </reaction>
</comment>
<sequence length="366" mass="40671">MRKAKIALENGIVIEGVNFGAEGETYGEVVFNTALTGYQEMITDPSYKGQILIFTNPLIGNYGINDEDIESRSPQVAGVVVREISKFYSNWRASESLDSYLKRHNIVGISNVDTRFLVRQIRDKGAMRGVISTLDFDDKSLIEKARSIPQMSGLDLAKFTTTEESYIFNPENNAKFFVVLYDFGVKLNILRKLEKLNCKVLVVPAHTDAKDILSLNPDGIVLSNGPGDPSALTYAINNIKKLISKKPILGICLGHQLLSLAVGGKTYKMKFGHRGSNHPVKNLITEKIEITSQNHGFAVDPESLKESDVEITHISLNDGTVEGIALKNFPVFSVQYHPEASPGPHDSEYIFKNFVYLLQKTQNNVF</sequence>
<dbReference type="FunFam" id="3.50.30.20:FF:000001">
    <property type="entry name" value="Carbamoyl-phosphate synthase small chain"/>
    <property type="match status" value="1"/>
</dbReference>
<dbReference type="GO" id="GO:0005524">
    <property type="term" value="F:ATP binding"/>
    <property type="evidence" value="ECO:0007669"/>
    <property type="project" value="UniProtKB-UniRule"/>
</dbReference>
<evidence type="ECO:0000256" key="5">
    <source>
        <dbReference type="ARBA" id="ARBA00022741"/>
    </source>
</evidence>
<accession>A0A0P1MK31</accession>
<dbReference type="GO" id="GO:0006526">
    <property type="term" value="P:L-arginine biosynthetic process"/>
    <property type="evidence" value="ECO:0007669"/>
    <property type="project" value="UniProtKB-UniRule"/>
</dbReference>
<feature type="binding site" evidence="11">
    <location>
        <position position="253"/>
    </location>
    <ligand>
        <name>L-glutamine</name>
        <dbReference type="ChEBI" id="CHEBI:58359"/>
    </ligand>
</feature>
<dbReference type="GO" id="GO:0004359">
    <property type="term" value="F:glutaminase activity"/>
    <property type="evidence" value="ECO:0007669"/>
    <property type="project" value="RHEA"/>
</dbReference>
<dbReference type="GO" id="GO:0004088">
    <property type="term" value="F:carbamoyl-phosphate synthase (glutamine-hydrolyzing) activity"/>
    <property type="evidence" value="ECO:0007669"/>
    <property type="project" value="UniProtKB-UniRule"/>
</dbReference>
<evidence type="ECO:0000256" key="2">
    <source>
        <dbReference type="ARBA" id="ARBA00005077"/>
    </source>
</evidence>
<evidence type="ECO:0000256" key="9">
    <source>
        <dbReference type="ARBA" id="ARBA00048816"/>
    </source>
</evidence>
<feature type="binding site" evidence="11">
    <location>
        <position position="225"/>
    </location>
    <ligand>
        <name>L-glutamine</name>
        <dbReference type="ChEBI" id="CHEBI:58359"/>
    </ligand>
</feature>
<feature type="binding site" evidence="11">
    <location>
        <position position="256"/>
    </location>
    <ligand>
        <name>L-glutamine</name>
        <dbReference type="ChEBI" id="CHEBI:58359"/>
    </ligand>
</feature>
<gene>
    <name evidence="11" type="primary">carA</name>
    <name evidence="13" type="ORF">JGI23_00050</name>
</gene>
<dbReference type="PRINTS" id="PR00097">
    <property type="entry name" value="ANTSNTHASEII"/>
</dbReference>
<dbReference type="PROSITE" id="PS51273">
    <property type="entry name" value="GATASE_TYPE_1"/>
    <property type="match status" value="1"/>
</dbReference>
<evidence type="ECO:0000259" key="12">
    <source>
        <dbReference type="SMART" id="SM01097"/>
    </source>
</evidence>
<evidence type="ECO:0000313" key="14">
    <source>
        <dbReference type="Proteomes" id="UP000199197"/>
    </source>
</evidence>
<feature type="binding site" evidence="11">
    <location>
        <position position="227"/>
    </location>
    <ligand>
        <name>L-glutamine</name>
        <dbReference type="ChEBI" id="CHEBI:58359"/>
    </ligand>
</feature>
<dbReference type="OrthoDB" id="9804328at2"/>
<feature type="active site" description="Nucleophile" evidence="11">
    <location>
        <position position="252"/>
    </location>
</feature>
<keyword evidence="11" id="KW-0028">Amino-acid biosynthesis</keyword>
<dbReference type="Proteomes" id="UP000199197">
    <property type="component" value="Unassembled WGS sequence"/>
</dbReference>
<proteinExistence type="inferred from homology"/>
<evidence type="ECO:0000256" key="8">
    <source>
        <dbReference type="ARBA" id="ARBA00022975"/>
    </source>
</evidence>
<dbReference type="GO" id="GO:0006541">
    <property type="term" value="P:glutamine metabolic process"/>
    <property type="evidence" value="ECO:0007669"/>
    <property type="project" value="InterPro"/>
</dbReference>
<dbReference type="RefSeq" id="WP_092346649.1">
    <property type="nucleotide sequence ID" value="NZ_CZVW01000001.1"/>
</dbReference>
<dbReference type="SUPFAM" id="SSF52317">
    <property type="entry name" value="Class I glutamine amidotransferase-like"/>
    <property type="match status" value="1"/>
</dbReference>
<comment type="function">
    <text evidence="11">Small subunit of the glutamine-dependent carbamoyl phosphate synthetase (CPSase). CPSase catalyzes the formation of carbamoyl phosphate from the ammonia moiety of glutamine, carbonate, and phosphate donated by ATP, constituting the first step of 2 biosynthetic pathways, one leading to arginine and/or urea and the other to pyrimidine nucleotides. The small subunit (glutamine amidotransferase) binds and cleaves glutamine to supply the large subunit with the substrate ammonia.</text>
</comment>
<keyword evidence="11" id="KW-0055">Arginine biosynthesis</keyword>
<dbReference type="UniPathway" id="UPA00068">
    <property type="reaction ID" value="UER00171"/>
</dbReference>
<dbReference type="SUPFAM" id="SSF52021">
    <property type="entry name" value="Carbamoyl phosphate synthetase, small subunit N-terminal domain"/>
    <property type="match status" value="1"/>
</dbReference>
<dbReference type="UniPathway" id="UPA00070">
    <property type="reaction ID" value="UER00115"/>
</dbReference>
<evidence type="ECO:0000256" key="1">
    <source>
        <dbReference type="ARBA" id="ARBA00004812"/>
    </source>
</evidence>
<dbReference type="PANTHER" id="PTHR43418">
    <property type="entry name" value="MULTIFUNCTIONAL TRYPTOPHAN BIOSYNTHESIS PROTEIN-RELATED"/>
    <property type="match status" value="1"/>
</dbReference>
<dbReference type="FunFam" id="3.40.50.880:FF:000029">
    <property type="entry name" value="Carbamoyl-phosphate synthase small chain"/>
    <property type="match status" value="1"/>
</dbReference>
<evidence type="ECO:0000256" key="4">
    <source>
        <dbReference type="ARBA" id="ARBA00022598"/>
    </source>
</evidence>
<dbReference type="InterPro" id="IPR050472">
    <property type="entry name" value="Anth_synth/Amidotransfase"/>
</dbReference>
<comment type="catalytic activity">
    <reaction evidence="9 11">
        <text>hydrogencarbonate + L-glutamine + 2 ATP + H2O = carbamoyl phosphate + L-glutamate + 2 ADP + phosphate + 2 H(+)</text>
        <dbReference type="Rhea" id="RHEA:18633"/>
        <dbReference type="ChEBI" id="CHEBI:15377"/>
        <dbReference type="ChEBI" id="CHEBI:15378"/>
        <dbReference type="ChEBI" id="CHEBI:17544"/>
        <dbReference type="ChEBI" id="CHEBI:29985"/>
        <dbReference type="ChEBI" id="CHEBI:30616"/>
        <dbReference type="ChEBI" id="CHEBI:43474"/>
        <dbReference type="ChEBI" id="CHEBI:58228"/>
        <dbReference type="ChEBI" id="CHEBI:58359"/>
        <dbReference type="ChEBI" id="CHEBI:456216"/>
        <dbReference type="EC" id="6.3.5.5"/>
    </reaction>
</comment>
<comment type="pathway">
    <text evidence="1 11">Pyrimidine metabolism; UMP biosynthesis via de novo pathway; (S)-dihydroorotate from bicarbonate: step 1/3.</text>
</comment>
<evidence type="ECO:0000256" key="3">
    <source>
        <dbReference type="ARBA" id="ARBA00007800"/>
    </source>
</evidence>
<dbReference type="GO" id="GO:0044205">
    <property type="term" value="P:'de novo' UMP biosynthetic process"/>
    <property type="evidence" value="ECO:0007669"/>
    <property type="project" value="UniProtKB-UniRule"/>
</dbReference>
<dbReference type="Gene3D" id="3.50.30.20">
    <property type="entry name" value="Carbamoyl-phosphate synthase small subunit, N-terminal domain"/>
    <property type="match status" value="1"/>
</dbReference>
<dbReference type="PANTHER" id="PTHR43418:SF7">
    <property type="entry name" value="CARBAMOYL-PHOSPHATE SYNTHASE SMALL CHAIN"/>
    <property type="match status" value="1"/>
</dbReference>
<feature type="binding site" evidence="11">
    <location>
        <position position="294"/>
    </location>
    <ligand>
        <name>L-glutamine</name>
        <dbReference type="ChEBI" id="CHEBI:58359"/>
    </ligand>
</feature>
<feature type="domain" description="Carbamoyl-phosphate synthase small subunit N-terminal" evidence="12">
    <location>
        <begin position="2"/>
        <end position="132"/>
    </location>
</feature>
<comment type="similarity">
    <text evidence="3 11">Belongs to the CarA family.</text>
</comment>
<dbReference type="PRINTS" id="PR00099">
    <property type="entry name" value="CPSGATASE"/>
</dbReference>
<feature type="active site" evidence="11">
    <location>
        <position position="339"/>
    </location>
</feature>
<keyword evidence="6 11" id="KW-0067">ATP-binding</keyword>
<dbReference type="CDD" id="cd01744">
    <property type="entry name" value="GATase1_CPSase"/>
    <property type="match status" value="1"/>
</dbReference>
<organism evidence="13 14">
    <name type="scientific">Candidatus Chryseopegocella kryptomonas</name>
    <dbReference type="NCBI Taxonomy" id="1633643"/>
    <lineage>
        <taxon>Bacteria</taxon>
        <taxon>Pseudomonadati</taxon>
        <taxon>Candidatus Kryptoniota</taxon>
        <taxon>Candidatus Chryseopegocella</taxon>
    </lineage>
</organism>
<dbReference type="PRINTS" id="PR00096">
    <property type="entry name" value="GATASE"/>
</dbReference>
<feature type="region of interest" description="CPSase" evidence="11">
    <location>
        <begin position="1"/>
        <end position="176"/>
    </location>
</feature>
<feature type="binding site" evidence="11">
    <location>
        <position position="296"/>
    </location>
    <ligand>
        <name>L-glutamine</name>
        <dbReference type="ChEBI" id="CHEBI:58359"/>
    </ligand>
</feature>
<dbReference type="SMART" id="SM01097">
    <property type="entry name" value="CPSase_sm_chain"/>
    <property type="match status" value="1"/>
</dbReference>
<dbReference type="NCBIfam" id="NF009475">
    <property type="entry name" value="PRK12838.1"/>
    <property type="match status" value="1"/>
</dbReference>
<protein>
    <recommendedName>
        <fullName evidence="11">Carbamoyl phosphate synthase small chain</fullName>
        <ecNumber evidence="11">6.3.5.5</ecNumber>
    </recommendedName>
    <alternativeName>
        <fullName evidence="11">Carbamoyl phosphate synthetase glutamine chain</fullName>
    </alternativeName>
</protein>